<evidence type="ECO:0000313" key="1">
    <source>
        <dbReference type="EMBL" id="KAK7321126.1"/>
    </source>
</evidence>
<reference evidence="1 2" key="1">
    <citation type="submission" date="2024-01" db="EMBL/GenBank/DDBJ databases">
        <title>The genomes of 5 underutilized Papilionoideae crops provide insights into root nodulation and disease resistanc.</title>
        <authorList>
            <person name="Jiang F."/>
        </authorList>
    </citation>
    <scope>NUCLEOTIDE SEQUENCE [LARGE SCALE GENOMIC DNA]</scope>
    <source>
        <strain evidence="1">LVBAO_FW01</strain>
        <tissue evidence="1">Leaves</tissue>
    </source>
</reference>
<dbReference type="AlphaFoldDB" id="A0AAN9Q3N6"/>
<dbReference type="Proteomes" id="UP001367508">
    <property type="component" value="Unassembled WGS sequence"/>
</dbReference>
<comment type="caution">
    <text evidence="1">The sequence shown here is derived from an EMBL/GenBank/DDBJ whole genome shotgun (WGS) entry which is preliminary data.</text>
</comment>
<dbReference type="EMBL" id="JAYMYQ010000007">
    <property type="protein sequence ID" value="KAK7321126.1"/>
    <property type="molecule type" value="Genomic_DNA"/>
</dbReference>
<name>A0AAN9Q3N6_CANGL</name>
<protein>
    <submittedName>
        <fullName evidence="1">Uncharacterized protein</fullName>
    </submittedName>
</protein>
<sequence>MKGKKKKHRKGRISEVFSEASLLGSGSPTLPKVKFIYAGGRKNLRTLRKLTSCKACFSLDRRRIHVLFKLILHKPVMEDMSCKYRPLCFQIACKIGIEDGFCLSPMQGQKTTQIVRPSVYIDATVNALVDAITSYIFEITNLSPEEVMKVSEDDDKCPRELSRYKLNQRRENMLDNDLISDSPNTLKS</sequence>
<accession>A0AAN9Q3N6</accession>
<proteinExistence type="predicted"/>
<evidence type="ECO:0000313" key="2">
    <source>
        <dbReference type="Proteomes" id="UP001367508"/>
    </source>
</evidence>
<keyword evidence="2" id="KW-1185">Reference proteome</keyword>
<organism evidence="1 2">
    <name type="scientific">Canavalia gladiata</name>
    <name type="common">Sword bean</name>
    <name type="synonym">Dolichos gladiatus</name>
    <dbReference type="NCBI Taxonomy" id="3824"/>
    <lineage>
        <taxon>Eukaryota</taxon>
        <taxon>Viridiplantae</taxon>
        <taxon>Streptophyta</taxon>
        <taxon>Embryophyta</taxon>
        <taxon>Tracheophyta</taxon>
        <taxon>Spermatophyta</taxon>
        <taxon>Magnoliopsida</taxon>
        <taxon>eudicotyledons</taxon>
        <taxon>Gunneridae</taxon>
        <taxon>Pentapetalae</taxon>
        <taxon>rosids</taxon>
        <taxon>fabids</taxon>
        <taxon>Fabales</taxon>
        <taxon>Fabaceae</taxon>
        <taxon>Papilionoideae</taxon>
        <taxon>50 kb inversion clade</taxon>
        <taxon>NPAAA clade</taxon>
        <taxon>indigoferoid/millettioid clade</taxon>
        <taxon>Phaseoleae</taxon>
        <taxon>Canavalia</taxon>
    </lineage>
</organism>
<gene>
    <name evidence="1" type="ORF">VNO77_31404</name>
</gene>